<dbReference type="Gene3D" id="3.10.350.10">
    <property type="entry name" value="LysM domain"/>
    <property type="match status" value="1"/>
</dbReference>
<feature type="compositionally biased region" description="Basic and acidic residues" evidence="2">
    <location>
        <begin position="80"/>
        <end position="93"/>
    </location>
</feature>
<evidence type="ECO:0000256" key="1">
    <source>
        <dbReference type="SAM" id="Coils"/>
    </source>
</evidence>
<dbReference type="InterPro" id="IPR036779">
    <property type="entry name" value="LysM_dom_sf"/>
</dbReference>
<comment type="caution">
    <text evidence="5">The sequence shown here is derived from an EMBL/GenBank/DDBJ whole genome shotgun (WGS) entry which is preliminary data.</text>
</comment>
<dbReference type="EMBL" id="NGLB01000001">
    <property type="protein sequence ID" value="OTO01010.1"/>
    <property type="molecule type" value="Genomic_DNA"/>
</dbReference>
<feature type="region of interest" description="Disordered" evidence="2">
    <location>
        <begin position="54"/>
        <end position="142"/>
    </location>
</feature>
<feature type="transmembrane region" description="Helical" evidence="3">
    <location>
        <begin position="6"/>
        <end position="24"/>
    </location>
</feature>
<dbReference type="Pfam" id="PF01476">
    <property type="entry name" value="LysM"/>
    <property type="match status" value="1"/>
</dbReference>
<reference evidence="5 6" key="1">
    <citation type="submission" date="2017-05" db="EMBL/GenBank/DDBJ databases">
        <title>The Genome Sequence of Enterococcus faecium 6F2_DIV0138.</title>
        <authorList>
            <consortium name="The Broad Institute Genomics Platform"/>
            <consortium name="The Broad Institute Genomic Center for Infectious Diseases"/>
            <person name="Earl A."/>
            <person name="Manson A."/>
            <person name="Schwartman J."/>
            <person name="Gilmore M."/>
            <person name="Abouelleil A."/>
            <person name="Cao P."/>
            <person name="Chapman S."/>
            <person name="Cusick C."/>
            <person name="Shea T."/>
            <person name="Young S."/>
            <person name="Neafsey D."/>
            <person name="Nusbaum C."/>
            <person name="Birren B."/>
        </authorList>
    </citation>
    <scope>NUCLEOTIDE SEQUENCE [LARGE SCALE GENOMIC DNA]</scope>
    <source>
        <strain evidence="5 6">6F2_DIV0138</strain>
    </source>
</reference>
<evidence type="ECO:0000313" key="5">
    <source>
        <dbReference type="EMBL" id="OTO01010.1"/>
    </source>
</evidence>
<feature type="transmembrane region" description="Helical" evidence="3">
    <location>
        <begin position="36"/>
        <end position="54"/>
    </location>
</feature>
<dbReference type="SUPFAM" id="SSF54106">
    <property type="entry name" value="LysM domain"/>
    <property type="match status" value="1"/>
</dbReference>
<evidence type="ECO:0000259" key="4">
    <source>
        <dbReference type="PROSITE" id="PS51782"/>
    </source>
</evidence>
<organism evidence="5 6">
    <name type="scientific">Enterococcus faecium</name>
    <name type="common">Streptococcus faecium</name>
    <dbReference type="NCBI Taxonomy" id="1352"/>
    <lineage>
        <taxon>Bacteria</taxon>
        <taxon>Bacillati</taxon>
        <taxon>Bacillota</taxon>
        <taxon>Bacilli</taxon>
        <taxon>Lactobacillales</taxon>
        <taxon>Enterococcaceae</taxon>
        <taxon>Enterococcus</taxon>
    </lineage>
</organism>
<dbReference type="SMART" id="SM00257">
    <property type="entry name" value="LysM"/>
    <property type="match status" value="1"/>
</dbReference>
<protein>
    <recommendedName>
        <fullName evidence="4">LysM domain-containing protein</fullName>
    </recommendedName>
</protein>
<dbReference type="AlphaFoldDB" id="A0AB73PVR2"/>
<feature type="coiled-coil region" evidence="1">
    <location>
        <begin position="183"/>
        <end position="221"/>
    </location>
</feature>
<keyword evidence="3" id="KW-0812">Transmembrane</keyword>
<feature type="domain" description="LysM" evidence="4">
    <location>
        <begin position="278"/>
        <end position="323"/>
    </location>
</feature>
<dbReference type="PROSITE" id="PS51782">
    <property type="entry name" value="LYSM"/>
    <property type="match status" value="1"/>
</dbReference>
<evidence type="ECO:0000256" key="2">
    <source>
        <dbReference type="SAM" id="MobiDB-lite"/>
    </source>
</evidence>
<dbReference type="InterPro" id="IPR018392">
    <property type="entry name" value="LysM"/>
</dbReference>
<evidence type="ECO:0000256" key="3">
    <source>
        <dbReference type="SAM" id="Phobius"/>
    </source>
</evidence>
<proteinExistence type="predicted"/>
<feature type="compositionally biased region" description="Low complexity" evidence="2">
    <location>
        <begin position="61"/>
        <end position="77"/>
    </location>
</feature>
<keyword evidence="3" id="KW-1133">Transmembrane helix</keyword>
<dbReference type="Proteomes" id="UP000194737">
    <property type="component" value="Unassembled WGS sequence"/>
</dbReference>
<keyword evidence="1" id="KW-0175">Coiled coil</keyword>
<accession>A0AB73PVR2</accession>
<gene>
    <name evidence="5" type="ORF">A5804_002530</name>
</gene>
<dbReference type="CDD" id="cd00118">
    <property type="entry name" value="LysM"/>
    <property type="match status" value="1"/>
</dbReference>
<name>A0AB73PVR2_ENTFC</name>
<evidence type="ECO:0000313" key="6">
    <source>
        <dbReference type="Proteomes" id="UP000194737"/>
    </source>
</evidence>
<sequence>MGDFLFAVGLIGLFLGIGIFIYSFFSKKKISRKKVIVGIISAFAAMVCGVTISPPDTEQATTHSTIQSTTTSSTTEDNSSESREKEEQKVKEIAKKKKQAQLEAKKKAEEQKTREEAEKKQQEDKRKAEEQKQAEIAQKTSSAETILAQAEANPTRDNYNSALSAIQAIPGGNQSLANRLANVDSALKANEAAQAEAAKIAEQARQDVAQTQQQNNQETVLITPTGKKYHRMKCGNGSYNTTTLQEAINRGLTPCEKCYGGEVVNYSEEIAPSSTAASTTTVQVGEGPKEVAQRTGITVNQLFNLNGLDPNNFMLYPGQELRIK</sequence>
<feature type="compositionally biased region" description="Basic and acidic residues" evidence="2">
    <location>
        <begin position="103"/>
        <end position="133"/>
    </location>
</feature>
<keyword evidence="3" id="KW-0472">Membrane</keyword>